<evidence type="ECO:0000256" key="1">
    <source>
        <dbReference type="ARBA" id="ARBA00023125"/>
    </source>
</evidence>
<dbReference type="SUPFAM" id="SSF46689">
    <property type="entry name" value="Homeodomain-like"/>
    <property type="match status" value="1"/>
</dbReference>
<proteinExistence type="predicted"/>
<dbReference type="PRINTS" id="PR00455">
    <property type="entry name" value="HTHTETR"/>
</dbReference>
<dbReference type="RefSeq" id="WP_184244212.1">
    <property type="nucleotide sequence ID" value="NZ_JACHLR010000006.1"/>
</dbReference>
<dbReference type="Pfam" id="PF00440">
    <property type="entry name" value="TetR_N"/>
    <property type="match status" value="1"/>
</dbReference>
<dbReference type="EMBL" id="JACHLR010000006">
    <property type="protein sequence ID" value="MBB4858493.1"/>
    <property type="molecule type" value="Genomic_DNA"/>
</dbReference>
<sequence>MDTLTASQTDVPGLAGNHRNDVLIRAADELLDEGGLEGLTIRAVLLRSGLARRAFYEQFNGKDDLVLAVFERTLSLAAEHFRQGAESARDPIDALRQIVEGLVIGQLGFGEPGKGRRSAALSREHLRLAESRPQELQRALSPLIALIAEEIARGVAMGLLRECDPRLQASLVYNFVSATIHVELLREEGGQADRARREQLAGTIWEFCRRALIV</sequence>
<dbReference type="InterPro" id="IPR001647">
    <property type="entry name" value="HTH_TetR"/>
</dbReference>
<dbReference type="SUPFAM" id="SSF48498">
    <property type="entry name" value="Tetracyclin repressor-like, C-terminal domain"/>
    <property type="match status" value="1"/>
</dbReference>
<feature type="domain" description="HTH tetR-type" evidence="3">
    <location>
        <begin position="17"/>
        <end position="77"/>
    </location>
</feature>
<dbReference type="Proteomes" id="UP000555448">
    <property type="component" value="Unassembled WGS sequence"/>
</dbReference>
<dbReference type="GO" id="GO:0003700">
    <property type="term" value="F:DNA-binding transcription factor activity"/>
    <property type="evidence" value="ECO:0007669"/>
    <property type="project" value="TreeGrafter"/>
</dbReference>
<dbReference type="GO" id="GO:0000976">
    <property type="term" value="F:transcription cis-regulatory region binding"/>
    <property type="evidence" value="ECO:0007669"/>
    <property type="project" value="TreeGrafter"/>
</dbReference>
<evidence type="ECO:0000256" key="2">
    <source>
        <dbReference type="PROSITE-ProRule" id="PRU00335"/>
    </source>
</evidence>
<reference evidence="4 5" key="1">
    <citation type="submission" date="2020-08" db="EMBL/GenBank/DDBJ databases">
        <title>Functional genomics of gut bacteria from endangered species of beetles.</title>
        <authorList>
            <person name="Carlos-Shanley C."/>
        </authorList>
    </citation>
    <scope>NUCLEOTIDE SEQUENCE [LARGE SCALE GENOMIC DNA]</scope>
    <source>
        <strain evidence="4 5">S00245</strain>
    </source>
</reference>
<dbReference type="Gene3D" id="1.10.357.10">
    <property type="entry name" value="Tetracycline Repressor, domain 2"/>
    <property type="match status" value="1"/>
</dbReference>
<keyword evidence="5" id="KW-1185">Reference proteome</keyword>
<evidence type="ECO:0000313" key="5">
    <source>
        <dbReference type="Proteomes" id="UP000555448"/>
    </source>
</evidence>
<name>A0A7W7KA99_9SPHN</name>
<keyword evidence="1 2" id="KW-0238">DNA-binding</keyword>
<dbReference type="InterPro" id="IPR050109">
    <property type="entry name" value="HTH-type_TetR-like_transc_reg"/>
</dbReference>
<protein>
    <submittedName>
        <fullName evidence="4">AcrR family transcriptional regulator</fullName>
    </submittedName>
</protein>
<dbReference type="InterPro" id="IPR009057">
    <property type="entry name" value="Homeodomain-like_sf"/>
</dbReference>
<dbReference type="AlphaFoldDB" id="A0A7W7KA99"/>
<dbReference type="InterPro" id="IPR036271">
    <property type="entry name" value="Tet_transcr_reg_TetR-rel_C_sf"/>
</dbReference>
<evidence type="ECO:0000259" key="3">
    <source>
        <dbReference type="PROSITE" id="PS50977"/>
    </source>
</evidence>
<evidence type="ECO:0000313" key="4">
    <source>
        <dbReference type="EMBL" id="MBB4858493.1"/>
    </source>
</evidence>
<gene>
    <name evidence="4" type="ORF">HNO88_001816</name>
</gene>
<accession>A0A7W7KA99</accession>
<dbReference type="PANTHER" id="PTHR30055">
    <property type="entry name" value="HTH-TYPE TRANSCRIPTIONAL REGULATOR RUTR"/>
    <property type="match status" value="1"/>
</dbReference>
<dbReference type="PANTHER" id="PTHR30055:SF187">
    <property type="entry name" value="TRANSCRIPTIONAL REGULATORY PROTEIN"/>
    <property type="match status" value="1"/>
</dbReference>
<dbReference type="PROSITE" id="PS50977">
    <property type="entry name" value="HTH_TETR_2"/>
    <property type="match status" value="1"/>
</dbReference>
<comment type="caution">
    <text evidence="4">The sequence shown here is derived from an EMBL/GenBank/DDBJ whole genome shotgun (WGS) entry which is preliminary data.</text>
</comment>
<dbReference type="Gene3D" id="1.10.10.60">
    <property type="entry name" value="Homeodomain-like"/>
    <property type="match status" value="1"/>
</dbReference>
<organism evidence="4 5">
    <name type="scientific">Novosphingobium chloroacetimidivorans</name>
    <dbReference type="NCBI Taxonomy" id="1428314"/>
    <lineage>
        <taxon>Bacteria</taxon>
        <taxon>Pseudomonadati</taxon>
        <taxon>Pseudomonadota</taxon>
        <taxon>Alphaproteobacteria</taxon>
        <taxon>Sphingomonadales</taxon>
        <taxon>Sphingomonadaceae</taxon>
        <taxon>Novosphingobium</taxon>
    </lineage>
</organism>
<feature type="DNA-binding region" description="H-T-H motif" evidence="2">
    <location>
        <begin position="40"/>
        <end position="59"/>
    </location>
</feature>